<comment type="similarity">
    <text evidence="2">Belongs to the glycosyl hydrolase 3 family.</text>
</comment>
<reference evidence="7 8" key="1">
    <citation type="submission" date="2018-11" db="EMBL/GenBank/DDBJ databases">
        <title>Genomic Encyclopedia of Type Strains, Phase IV (KMG-IV): sequencing the most valuable type-strain genomes for metagenomic binning, comparative biology and taxonomic classification.</title>
        <authorList>
            <person name="Goeker M."/>
        </authorList>
    </citation>
    <scope>NUCLEOTIDE SEQUENCE [LARGE SCALE GENOMIC DNA]</scope>
    <source>
        <strain evidence="7 8">DSM 104731</strain>
    </source>
</reference>
<proteinExistence type="inferred from homology"/>
<dbReference type="InterPro" id="IPR036962">
    <property type="entry name" value="Glyco_hydro_3_N_sf"/>
</dbReference>
<comment type="caution">
    <text evidence="7">The sequence shown here is derived from an EMBL/GenBank/DDBJ whole genome shotgun (WGS) entry which is preliminary data.</text>
</comment>
<sequence>MHDTLIAGFAQPPFSLDQSAQKWVTDTFETLQNVQKARLLFSQMTMGPVLDLEELAAVQPGFITRMGSGEAEDELQQLEKLNALLDIPVGYCADLEGSMTVQSGSTPAPNPMALAAANDPALTKRAVRALASEARGFGIRWSFTPAIDLNIAFRSAVVGTRSYGSDQETVQAQGLATLAGLTEAGIAATVKHWPGEATDQRDQHLVTTINDLSFADWQASFGTMYRAAIDAGAMTVMSAHIALPSYMKDVVGVSGPEAFLPASLNVHLNEGLLRDTLGFKGLIVSDATPMAGMSGVYPRSELVVNALMAGCDVLLGAQGLEQDADFILAGLADGRVTQDRLDTAILRQLAMKAALGLHIRPNAGAPEQIDTQPIHEVMKKAPTLVKARDGLLPITPERYKRIYVVSRGVGFPPASSTEPLPLAFKGMMKEAGFEVVEHIWGTPVDPTGCDLLLYVYAEETLLTRGTITNEWGAMNGNFVSAMSRHWHDTPTFMISFGWPYHMYEAPGVWGYANAYMSHPAMQSIMLDAMMGKQAFEGTSPIDPFCGIDPDYFDLPIGNRKHAKSRL</sequence>
<protein>
    <recommendedName>
        <fullName evidence="3">beta-N-acetylhexosaminidase</fullName>
        <ecNumber evidence="3">3.2.1.52</ecNumber>
    </recommendedName>
</protein>
<evidence type="ECO:0000256" key="3">
    <source>
        <dbReference type="ARBA" id="ARBA00012663"/>
    </source>
</evidence>
<dbReference type="PANTHER" id="PTHR30480:SF13">
    <property type="entry name" value="BETA-HEXOSAMINIDASE"/>
    <property type="match status" value="1"/>
</dbReference>
<keyword evidence="4" id="KW-0378">Hydrolase</keyword>
<evidence type="ECO:0000256" key="4">
    <source>
        <dbReference type="ARBA" id="ARBA00022801"/>
    </source>
</evidence>
<dbReference type="Gene3D" id="3.40.50.1700">
    <property type="entry name" value="Glycoside hydrolase family 3 C-terminal domain"/>
    <property type="match status" value="1"/>
</dbReference>
<evidence type="ECO:0000259" key="6">
    <source>
        <dbReference type="Pfam" id="PF00933"/>
    </source>
</evidence>
<keyword evidence="8" id="KW-1185">Reference proteome</keyword>
<dbReference type="Pfam" id="PF00933">
    <property type="entry name" value="Glyco_hydro_3"/>
    <property type="match status" value="1"/>
</dbReference>
<feature type="domain" description="Glycoside hydrolase family 3 N-terminal" evidence="6">
    <location>
        <begin position="76"/>
        <end position="347"/>
    </location>
</feature>
<dbReference type="GO" id="GO:0004563">
    <property type="term" value="F:beta-N-acetylhexosaminidase activity"/>
    <property type="evidence" value="ECO:0007669"/>
    <property type="project" value="UniProtKB-EC"/>
</dbReference>
<name>A0A3N4UMB0_9RHOB</name>
<gene>
    <name evidence="7" type="ORF">EDD53_0717</name>
</gene>
<dbReference type="InterPro" id="IPR036881">
    <property type="entry name" value="Glyco_hydro_3_C_sf"/>
</dbReference>
<dbReference type="GO" id="GO:0009254">
    <property type="term" value="P:peptidoglycan turnover"/>
    <property type="evidence" value="ECO:0007669"/>
    <property type="project" value="TreeGrafter"/>
</dbReference>
<dbReference type="InterPro" id="IPR001764">
    <property type="entry name" value="Glyco_hydro_3_N"/>
</dbReference>
<keyword evidence="5" id="KW-0326">Glycosidase</keyword>
<dbReference type="Proteomes" id="UP000269689">
    <property type="component" value="Unassembled WGS sequence"/>
</dbReference>
<organism evidence="7 8">
    <name type="scientific">Pacificibacter maritimus</name>
    <dbReference type="NCBI Taxonomy" id="762213"/>
    <lineage>
        <taxon>Bacteria</taxon>
        <taxon>Pseudomonadati</taxon>
        <taxon>Pseudomonadota</taxon>
        <taxon>Alphaproteobacteria</taxon>
        <taxon>Rhodobacterales</taxon>
        <taxon>Roseobacteraceae</taxon>
        <taxon>Pacificibacter</taxon>
    </lineage>
</organism>
<dbReference type="Gene3D" id="3.20.20.300">
    <property type="entry name" value="Glycoside hydrolase, family 3, N-terminal domain"/>
    <property type="match status" value="1"/>
</dbReference>
<dbReference type="EMBL" id="RKQK01000001">
    <property type="protein sequence ID" value="RPE71593.1"/>
    <property type="molecule type" value="Genomic_DNA"/>
</dbReference>
<evidence type="ECO:0000313" key="8">
    <source>
        <dbReference type="Proteomes" id="UP000269689"/>
    </source>
</evidence>
<evidence type="ECO:0000256" key="5">
    <source>
        <dbReference type="ARBA" id="ARBA00023295"/>
    </source>
</evidence>
<evidence type="ECO:0000313" key="7">
    <source>
        <dbReference type="EMBL" id="RPE71593.1"/>
    </source>
</evidence>
<dbReference type="InterPro" id="IPR050226">
    <property type="entry name" value="NagZ_Beta-hexosaminidase"/>
</dbReference>
<dbReference type="GO" id="GO:0005975">
    <property type="term" value="P:carbohydrate metabolic process"/>
    <property type="evidence" value="ECO:0007669"/>
    <property type="project" value="InterPro"/>
</dbReference>
<evidence type="ECO:0000256" key="2">
    <source>
        <dbReference type="ARBA" id="ARBA00005336"/>
    </source>
</evidence>
<dbReference type="RefSeq" id="WP_123791797.1">
    <property type="nucleotide sequence ID" value="NZ_RKQK01000001.1"/>
</dbReference>
<accession>A0A3N4UMB0</accession>
<dbReference type="SUPFAM" id="SSF51445">
    <property type="entry name" value="(Trans)glycosidases"/>
    <property type="match status" value="1"/>
</dbReference>
<comment type="catalytic activity">
    <reaction evidence="1">
        <text>Hydrolysis of terminal non-reducing N-acetyl-D-hexosamine residues in N-acetyl-beta-D-hexosaminides.</text>
        <dbReference type="EC" id="3.2.1.52"/>
    </reaction>
</comment>
<dbReference type="AlphaFoldDB" id="A0A3N4UMB0"/>
<evidence type="ECO:0000256" key="1">
    <source>
        <dbReference type="ARBA" id="ARBA00001231"/>
    </source>
</evidence>
<dbReference type="OrthoDB" id="9781691at2"/>
<dbReference type="EC" id="3.2.1.52" evidence="3"/>
<dbReference type="PANTHER" id="PTHR30480">
    <property type="entry name" value="BETA-HEXOSAMINIDASE-RELATED"/>
    <property type="match status" value="1"/>
</dbReference>
<dbReference type="InterPro" id="IPR017853">
    <property type="entry name" value="GH"/>
</dbReference>